<evidence type="ECO:0000313" key="4">
    <source>
        <dbReference type="Proteomes" id="UP000016646"/>
    </source>
</evidence>
<dbReference type="Proteomes" id="UP000016412">
    <property type="component" value="Unassembled WGS sequence"/>
</dbReference>
<dbReference type="AlphaFoldDB" id="U1GRT3"/>
<dbReference type="PATRIC" id="fig|1125725.3.peg.1367"/>
<dbReference type="RefSeq" id="WP_021330380.1">
    <property type="nucleotide sequence ID" value="NZ_AUZJ01000035.1"/>
</dbReference>
<organism evidence="1 3">
    <name type="scientific">Treponema socranskii subsp. socranskii VPI DR56BR1116 = ATCC 35536</name>
    <dbReference type="NCBI Taxonomy" id="1125725"/>
    <lineage>
        <taxon>Bacteria</taxon>
        <taxon>Pseudomonadati</taxon>
        <taxon>Spirochaetota</taxon>
        <taxon>Spirochaetia</taxon>
        <taxon>Spirochaetales</taxon>
        <taxon>Treponemataceae</taxon>
        <taxon>Treponema</taxon>
    </lineage>
</organism>
<evidence type="ECO:0000313" key="3">
    <source>
        <dbReference type="Proteomes" id="UP000016412"/>
    </source>
</evidence>
<keyword evidence="4" id="KW-1185">Reference proteome</keyword>
<name>U1GRT3_TRESO</name>
<dbReference type="CDD" id="cd00229">
    <property type="entry name" value="SGNH_hydrolase"/>
    <property type="match status" value="1"/>
</dbReference>
<dbReference type="OrthoDB" id="9777593at2"/>
<sequence>MFTFSVMGDSISSFEGTSPENYAVAYPMPDSGVYRRDDMWWAHFERLTGNTMICNDSYSGSRVSETGSRPLWSAFVSDSRIARLKGDAVIVFGGTNDFGQRAEGAAPLAVFEAAYTLLIKKIRKALPHAVAYFCVPPVRLDWELTEKNDCGWTQLDLQHSVRSMVASAHAADRNIRAIDLSEIAVEDMLADRLHPNKKGMEAIASCIARHI</sequence>
<dbReference type="Pfam" id="PF16255">
    <property type="entry name" value="Lipase_GDSL_lke"/>
    <property type="match status" value="1"/>
</dbReference>
<protein>
    <submittedName>
        <fullName evidence="1">GDSL-like protein</fullName>
    </submittedName>
</protein>
<proteinExistence type="predicted"/>
<dbReference type="SUPFAM" id="SSF52266">
    <property type="entry name" value="SGNH hydrolase"/>
    <property type="match status" value="1"/>
</dbReference>
<reference evidence="3 4" key="1">
    <citation type="submission" date="2013-08" db="EMBL/GenBank/DDBJ databases">
        <authorList>
            <person name="Durkin A.S."/>
            <person name="Haft D.R."/>
            <person name="McCorrison J."/>
            <person name="Torralba M."/>
            <person name="Gillis M."/>
            <person name="Haft D.H."/>
            <person name="Methe B."/>
            <person name="Sutton G."/>
            <person name="Nelson K.E."/>
        </authorList>
    </citation>
    <scope>NUCLEOTIDE SEQUENCE [LARGE SCALE GENOMIC DNA]</scope>
    <source>
        <strain evidence="2 4">ATCC 35536</strain>
        <strain evidence="1 3">VPI DR56BR1116</strain>
    </source>
</reference>
<dbReference type="Proteomes" id="UP000016646">
    <property type="component" value="Unassembled WGS sequence"/>
</dbReference>
<dbReference type="InterPro" id="IPR036514">
    <property type="entry name" value="SGNH_hydro_sf"/>
</dbReference>
<gene>
    <name evidence="2" type="ORF">HMPREF0860_0181</name>
    <name evidence="1" type="ORF">HMPREF1325_0703</name>
</gene>
<dbReference type="EMBL" id="AVQI01000050">
    <property type="protein sequence ID" value="ERK02667.1"/>
    <property type="molecule type" value="Genomic_DNA"/>
</dbReference>
<dbReference type="eggNOG" id="COG2755">
    <property type="taxonomic scope" value="Bacteria"/>
</dbReference>
<comment type="caution">
    <text evidence="1">The sequence shown here is derived from an EMBL/GenBank/DDBJ whole genome shotgun (WGS) entry which is preliminary data.</text>
</comment>
<accession>U1GRT3</accession>
<dbReference type="GO" id="GO:0016788">
    <property type="term" value="F:hydrolase activity, acting on ester bonds"/>
    <property type="evidence" value="ECO:0007669"/>
    <property type="project" value="UniProtKB-ARBA"/>
</dbReference>
<dbReference type="EMBL" id="AUZJ01000035">
    <property type="protein sequence ID" value="ERF60660.1"/>
    <property type="molecule type" value="Genomic_DNA"/>
</dbReference>
<evidence type="ECO:0000313" key="2">
    <source>
        <dbReference type="EMBL" id="ERK02667.1"/>
    </source>
</evidence>
<evidence type="ECO:0000313" key="1">
    <source>
        <dbReference type="EMBL" id="ERF60660.1"/>
    </source>
</evidence>
<dbReference type="Gene3D" id="3.40.50.1110">
    <property type="entry name" value="SGNH hydrolase"/>
    <property type="match status" value="1"/>
</dbReference>
<dbReference type="InterPro" id="IPR032588">
    <property type="entry name" value="Lipase_GDSL_lke"/>
</dbReference>
<dbReference type="STRING" id="1125725.HMPREF1325_0703"/>